<proteinExistence type="predicted"/>
<protein>
    <submittedName>
        <fullName evidence="1">Uncharacterized protein</fullName>
    </submittedName>
</protein>
<dbReference type="AlphaFoldDB" id="A0AA88TQM9"/>
<comment type="caution">
    <text evidence="1">The sequence shown here is derived from an EMBL/GenBank/DDBJ whole genome shotgun (WGS) entry which is preliminary data.</text>
</comment>
<sequence>MQKQGKSNNQHDLFRNIAATYVEKLDQPRTQVGDEMAANRFHARYDSTDAAVTTKRDHESQSEWRHRVMALLFNVCLCYRH</sequence>
<dbReference type="Proteomes" id="UP001187343">
    <property type="component" value="Unassembled WGS sequence"/>
</dbReference>
<dbReference type="EMBL" id="JAUYZG010000009">
    <property type="protein sequence ID" value="KAK2899221.1"/>
    <property type="molecule type" value="Genomic_DNA"/>
</dbReference>
<gene>
    <name evidence="1" type="ORF">Q8A67_010639</name>
</gene>
<evidence type="ECO:0000313" key="2">
    <source>
        <dbReference type="Proteomes" id="UP001187343"/>
    </source>
</evidence>
<evidence type="ECO:0000313" key="1">
    <source>
        <dbReference type="EMBL" id="KAK2899221.1"/>
    </source>
</evidence>
<name>A0AA88TQM9_9TELE</name>
<accession>A0AA88TQM9</accession>
<reference evidence="1" key="1">
    <citation type="submission" date="2023-08" db="EMBL/GenBank/DDBJ databases">
        <title>Chromosome-level Genome Assembly of mud carp (Cirrhinus molitorella).</title>
        <authorList>
            <person name="Liu H."/>
        </authorList>
    </citation>
    <scope>NUCLEOTIDE SEQUENCE</scope>
    <source>
        <strain evidence="1">Prfri</strain>
        <tissue evidence="1">Muscle</tissue>
    </source>
</reference>
<keyword evidence="2" id="KW-1185">Reference proteome</keyword>
<organism evidence="1 2">
    <name type="scientific">Cirrhinus molitorella</name>
    <name type="common">mud carp</name>
    <dbReference type="NCBI Taxonomy" id="172907"/>
    <lineage>
        <taxon>Eukaryota</taxon>
        <taxon>Metazoa</taxon>
        <taxon>Chordata</taxon>
        <taxon>Craniata</taxon>
        <taxon>Vertebrata</taxon>
        <taxon>Euteleostomi</taxon>
        <taxon>Actinopterygii</taxon>
        <taxon>Neopterygii</taxon>
        <taxon>Teleostei</taxon>
        <taxon>Ostariophysi</taxon>
        <taxon>Cypriniformes</taxon>
        <taxon>Cyprinidae</taxon>
        <taxon>Labeoninae</taxon>
        <taxon>Labeonini</taxon>
        <taxon>Cirrhinus</taxon>
    </lineage>
</organism>